<evidence type="ECO:0000313" key="11">
    <source>
        <dbReference type="Proteomes" id="UP000253934"/>
    </source>
</evidence>
<dbReference type="AlphaFoldDB" id="A0A369KR00"/>
<keyword evidence="2" id="KW-0436">Ligase</keyword>
<gene>
    <name evidence="10" type="ORF">DCC88_08180</name>
</gene>
<feature type="domain" description="ATP-grasp" evidence="8">
    <location>
        <begin position="113"/>
        <end position="315"/>
    </location>
</feature>
<evidence type="ECO:0000256" key="3">
    <source>
        <dbReference type="ARBA" id="ARBA00022741"/>
    </source>
</evidence>
<evidence type="ECO:0000313" key="10">
    <source>
        <dbReference type="EMBL" id="RDB35810.1"/>
    </source>
</evidence>
<dbReference type="InterPro" id="IPR005482">
    <property type="entry name" value="Biotin_COase_C"/>
</dbReference>
<evidence type="ECO:0000256" key="5">
    <source>
        <dbReference type="ARBA" id="ARBA00023267"/>
    </source>
</evidence>
<dbReference type="PROSITE" id="PS00867">
    <property type="entry name" value="CPSASE_2"/>
    <property type="match status" value="1"/>
</dbReference>
<dbReference type="Pfam" id="PF02786">
    <property type="entry name" value="CPSase_L_D2"/>
    <property type="match status" value="1"/>
</dbReference>
<dbReference type="GO" id="GO:0016874">
    <property type="term" value="F:ligase activity"/>
    <property type="evidence" value="ECO:0007669"/>
    <property type="project" value="UniProtKB-KW"/>
</dbReference>
<dbReference type="InterPro" id="IPR005481">
    <property type="entry name" value="BC-like_N"/>
</dbReference>
<dbReference type="InterPro" id="IPR011054">
    <property type="entry name" value="Rudment_hybrid_motif"/>
</dbReference>
<dbReference type="InterPro" id="IPR011764">
    <property type="entry name" value="Biotin_carboxylation_dom"/>
</dbReference>
<sequence length="679" mass="75821">MKKLLIANRGEIARRILKAGKQRGYTVAVIATPDDLDSLVCQEADAVLKVSSFLNATDIVNKALEWQADAIHPGYGFLSENSQFAFLVEKSGIVFVGPTVSNMQALGSKEAAKKLAQQCGVPTLTALLSHDLQSIPQSRWAQELKQRHIIAPFLIKASGGGGGRGMRIVEDASELPNAIKRASEEAKSAFNDGTVFVERYLSSPKHIEIQVFGDGKGGGVYFGERECSMQRRHQKVIEEAPSASISLQQREAMGKASLSLVKETQYRGAGTIEFLMDSVGQFYFLEMNTRLQVEHPVTELVYGVDLVDAQLQLAEGNWPHHFPDANTFYTLTPRCVALEARILAEDPSHDFLPTPGLIKIYEEPREDDVRVDTGVVSGARVNPNFDSMIAKLIVSGENRALAIEKLIAALNHFEILGCITNLSFLQHIAEHKDFLEGKHATNWIAAQLPQLIKPKLPDFLLNVFESHKFREKISLLLDGFVESTELATINNVFAMQSDKLKAYSKFYEASNNTINFKIHKTKKQNKFFLESIDIFNFFQNKYIESENVSKIMEKYFINSMFDKNYKIPFSAIRLSQQYIQINICGEYLKLECPFYIVGKNHKNSLDSGEIRAPMAGKVFEVLVHEGQKVFSGQVLFVVESMKMQLEVKSAGEGLVVKVFVEQGQILSGSDVMAMIELKT</sequence>
<comment type="cofactor">
    <cofactor evidence="1">
        <name>biotin</name>
        <dbReference type="ChEBI" id="CHEBI:57586"/>
    </cofactor>
</comment>
<dbReference type="EMBL" id="QOVW01000074">
    <property type="protein sequence ID" value="RDB35810.1"/>
    <property type="molecule type" value="Genomic_DNA"/>
</dbReference>
<dbReference type="SMART" id="SM00878">
    <property type="entry name" value="Biotin_carb_C"/>
    <property type="match status" value="1"/>
</dbReference>
<keyword evidence="5" id="KW-0092">Biotin</keyword>
<proteinExistence type="predicted"/>
<dbReference type="PANTHER" id="PTHR18866:SF33">
    <property type="entry name" value="METHYLCROTONOYL-COA CARBOXYLASE SUBUNIT ALPHA, MITOCHONDRIAL-RELATED"/>
    <property type="match status" value="1"/>
</dbReference>
<feature type="domain" description="Biotin carboxylation" evidence="9">
    <location>
        <begin position="1"/>
        <end position="449"/>
    </location>
</feature>
<reference evidence="10" key="1">
    <citation type="submission" date="2018-04" db="EMBL/GenBank/DDBJ databases">
        <title>Draft genome sequence of the Candidatus Spirobacillus cienkowskii, a pathogen of freshwater Daphnia species, reconstructed from hemolymph metagenomic reads.</title>
        <authorList>
            <person name="Bresciani L."/>
            <person name="Lemos L.N."/>
            <person name="Wale N."/>
            <person name="Lin J.Y."/>
            <person name="Fernandes G.R."/>
            <person name="Duffy M.A."/>
            <person name="Rodrigues J.M."/>
        </authorList>
    </citation>
    <scope>NUCLEOTIDE SEQUENCE [LARGE SCALE GENOMIC DNA]</scope>
    <source>
        <strain evidence="10">Binning01</strain>
    </source>
</reference>
<dbReference type="SUPFAM" id="SSF56059">
    <property type="entry name" value="Glutathione synthetase ATP-binding domain-like"/>
    <property type="match status" value="1"/>
</dbReference>
<evidence type="ECO:0000259" key="9">
    <source>
        <dbReference type="PROSITE" id="PS50979"/>
    </source>
</evidence>
<evidence type="ECO:0000259" key="8">
    <source>
        <dbReference type="PROSITE" id="PS50975"/>
    </source>
</evidence>
<dbReference type="Gene3D" id="2.40.50.100">
    <property type="match status" value="1"/>
</dbReference>
<dbReference type="SUPFAM" id="SSF51246">
    <property type="entry name" value="Rudiment single hybrid motif"/>
    <property type="match status" value="1"/>
</dbReference>
<keyword evidence="4 6" id="KW-0067">ATP-binding</keyword>
<dbReference type="PANTHER" id="PTHR18866">
    <property type="entry name" value="CARBOXYLASE:PYRUVATE/ACETYL-COA/PROPIONYL-COA CARBOXYLASE"/>
    <property type="match status" value="1"/>
</dbReference>
<dbReference type="Proteomes" id="UP000253934">
    <property type="component" value="Unassembled WGS sequence"/>
</dbReference>
<feature type="domain" description="Lipoyl-binding" evidence="7">
    <location>
        <begin position="601"/>
        <end position="676"/>
    </location>
</feature>
<protein>
    <submittedName>
        <fullName evidence="10">Biotin/lipoyl-binding protein</fullName>
    </submittedName>
</protein>
<evidence type="ECO:0000256" key="4">
    <source>
        <dbReference type="ARBA" id="ARBA00022840"/>
    </source>
</evidence>
<dbReference type="Gene3D" id="3.30.470.20">
    <property type="entry name" value="ATP-grasp fold, B domain"/>
    <property type="match status" value="1"/>
</dbReference>
<accession>A0A369KR00</accession>
<dbReference type="InterPro" id="IPR011761">
    <property type="entry name" value="ATP-grasp"/>
</dbReference>
<dbReference type="GO" id="GO:0005524">
    <property type="term" value="F:ATP binding"/>
    <property type="evidence" value="ECO:0007669"/>
    <property type="project" value="UniProtKB-UniRule"/>
</dbReference>
<dbReference type="SUPFAM" id="SSF52440">
    <property type="entry name" value="PreATP-grasp domain"/>
    <property type="match status" value="1"/>
</dbReference>
<comment type="caution">
    <text evidence="10">The sequence shown here is derived from an EMBL/GenBank/DDBJ whole genome shotgun (WGS) entry which is preliminary data.</text>
</comment>
<evidence type="ECO:0000256" key="2">
    <source>
        <dbReference type="ARBA" id="ARBA00022598"/>
    </source>
</evidence>
<dbReference type="GO" id="GO:0046872">
    <property type="term" value="F:metal ion binding"/>
    <property type="evidence" value="ECO:0007669"/>
    <property type="project" value="InterPro"/>
</dbReference>
<dbReference type="PROSITE" id="PS50979">
    <property type="entry name" value="BC"/>
    <property type="match status" value="1"/>
</dbReference>
<organism evidence="10 11">
    <name type="scientific">Spirobacillus cienkowskii</name>
    <dbReference type="NCBI Taxonomy" id="495820"/>
    <lineage>
        <taxon>Bacteria</taxon>
        <taxon>Pseudomonadati</taxon>
        <taxon>Bdellovibrionota</taxon>
        <taxon>Oligoflexia</taxon>
        <taxon>Silvanigrellales</taxon>
        <taxon>Spirobacillus</taxon>
    </lineage>
</organism>
<evidence type="ECO:0000256" key="1">
    <source>
        <dbReference type="ARBA" id="ARBA00001953"/>
    </source>
</evidence>
<evidence type="ECO:0000256" key="6">
    <source>
        <dbReference type="PROSITE-ProRule" id="PRU00409"/>
    </source>
</evidence>
<dbReference type="PROSITE" id="PS50975">
    <property type="entry name" value="ATP_GRASP"/>
    <property type="match status" value="1"/>
</dbReference>
<dbReference type="InterPro" id="IPR000089">
    <property type="entry name" value="Biotin_lipoyl"/>
</dbReference>
<dbReference type="CDD" id="cd06850">
    <property type="entry name" value="biotinyl_domain"/>
    <property type="match status" value="1"/>
</dbReference>
<dbReference type="SUPFAM" id="SSF51230">
    <property type="entry name" value="Single hybrid motif"/>
    <property type="match status" value="1"/>
</dbReference>
<keyword evidence="3 6" id="KW-0547">Nucleotide-binding</keyword>
<dbReference type="InterPro" id="IPR011053">
    <property type="entry name" value="Single_hybrid_motif"/>
</dbReference>
<dbReference type="Pfam" id="PF02785">
    <property type="entry name" value="Biotin_carb_C"/>
    <property type="match status" value="1"/>
</dbReference>
<dbReference type="PROSITE" id="PS50968">
    <property type="entry name" value="BIOTINYL_LIPOYL"/>
    <property type="match status" value="1"/>
</dbReference>
<keyword evidence="11" id="KW-1185">Reference proteome</keyword>
<dbReference type="Pfam" id="PF00364">
    <property type="entry name" value="Biotin_lipoyl"/>
    <property type="match status" value="1"/>
</dbReference>
<dbReference type="InterPro" id="IPR016185">
    <property type="entry name" value="PreATP-grasp_dom_sf"/>
</dbReference>
<dbReference type="InterPro" id="IPR005479">
    <property type="entry name" value="CPAse_ATP-bd"/>
</dbReference>
<dbReference type="InterPro" id="IPR050856">
    <property type="entry name" value="Biotin_carboxylase_complex"/>
</dbReference>
<evidence type="ECO:0000259" key="7">
    <source>
        <dbReference type="PROSITE" id="PS50968"/>
    </source>
</evidence>
<dbReference type="Pfam" id="PF00289">
    <property type="entry name" value="Biotin_carb_N"/>
    <property type="match status" value="1"/>
</dbReference>
<name>A0A369KR00_9BACT</name>